<dbReference type="GO" id="GO:0006298">
    <property type="term" value="P:mismatch repair"/>
    <property type="evidence" value="ECO:0007669"/>
    <property type="project" value="TreeGrafter"/>
</dbReference>
<reference evidence="4 5" key="1">
    <citation type="submission" date="2014-07" db="EMBL/GenBank/DDBJ databases">
        <title>Draft genome sequence of Thalassospira profundimaris S25-3-2.</title>
        <authorList>
            <person name="Lai Q."/>
            <person name="Shao Z."/>
        </authorList>
    </citation>
    <scope>NUCLEOTIDE SEQUENCE [LARGE SCALE GENOMIC DNA]</scope>
    <source>
        <strain evidence="4 5">S25-3-2</strain>
    </source>
</reference>
<evidence type="ECO:0000256" key="2">
    <source>
        <dbReference type="ARBA" id="ARBA00022679"/>
    </source>
</evidence>
<dbReference type="GO" id="GO:1904047">
    <property type="term" value="F:S-adenosyl-L-methionine binding"/>
    <property type="evidence" value="ECO:0007669"/>
    <property type="project" value="TreeGrafter"/>
</dbReference>
<dbReference type="PIRSF" id="PIRSF000398">
    <property type="entry name" value="M_m6A_EcoRV"/>
    <property type="match status" value="1"/>
</dbReference>
<name>A0A367WTR6_9PROT</name>
<dbReference type="InterPro" id="IPR012263">
    <property type="entry name" value="M_m6A_EcoRV"/>
</dbReference>
<dbReference type="Proteomes" id="UP000252517">
    <property type="component" value="Unassembled WGS sequence"/>
</dbReference>
<dbReference type="GO" id="GO:0009007">
    <property type="term" value="F:site-specific DNA-methyltransferase (adenine-specific) activity"/>
    <property type="evidence" value="ECO:0007669"/>
    <property type="project" value="UniProtKB-EC"/>
</dbReference>
<dbReference type="GO" id="GO:0032259">
    <property type="term" value="P:methylation"/>
    <property type="evidence" value="ECO:0007669"/>
    <property type="project" value="UniProtKB-KW"/>
</dbReference>
<evidence type="ECO:0000256" key="1">
    <source>
        <dbReference type="ARBA" id="ARBA00022603"/>
    </source>
</evidence>
<dbReference type="PANTHER" id="PTHR30481:SF4">
    <property type="entry name" value="SITE-SPECIFIC DNA-METHYLTRANSFERASE (ADENINE-SPECIFIC)"/>
    <property type="match status" value="1"/>
</dbReference>
<dbReference type="GO" id="GO:0009307">
    <property type="term" value="P:DNA restriction-modification system"/>
    <property type="evidence" value="ECO:0007669"/>
    <property type="project" value="InterPro"/>
</dbReference>
<dbReference type="GO" id="GO:0043565">
    <property type="term" value="F:sequence-specific DNA binding"/>
    <property type="evidence" value="ECO:0007669"/>
    <property type="project" value="TreeGrafter"/>
</dbReference>
<dbReference type="OrthoDB" id="9805629at2"/>
<dbReference type="Pfam" id="PF02086">
    <property type="entry name" value="MethyltransfD12"/>
    <property type="match status" value="1"/>
</dbReference>
<evidence type="ECO:0000313" key="4">
    <source>
        <dbReference type="EMBL" id="RCK44777.1"/>
    </source>
</evidence>
<evidence type="ECO:0000256" key="3">
    <source>
        <dbReference type="ARBA" id="ARBA00022691"/>
    </source>
</evidence>
<dbReference type="Gene3D" id="3.40.50.150">
    <property type="entry name" value="Vaccinia Virus protein VP39"/>
    <property type="match status" value="2"/>
</dbReference>
<keyword evidence="3" id="KW-0949">S-adenosyl-L-methionine</keyword>
<dbReference type="PRINTS" id="PR00505">
    <property type="entry name" value="D12N6MTFRASE"/>
</dbReference>
<keyword evidence="2" id="KW-0808">Transferase</keyword>
<dbReference type="AlphaFoldDB" id="A0A367WTR6"/>
<dbReference type="PANTHER" id="PTHR30481">
    <property type="entry name" value="DNA ADENINE METHYLASE"/>
    <property type="match status" value="1"/>
</dbReference>
<comment type="caution">
    <text evidence="4">The sequence shown here is derived from an EMBL/GenBank/DDBJ whole genome shotgun (WGS) entry which is preliminary data.</text>
</comment>
<dbReference type="InterPro" id="IPR029063">
    <property type="entry name" value="SAM-dependent_MTases_sf"/>
</dbReference>
<protein>
    <submittedName>
        <fullName evidence="4">Uncharacterized protein</fullName>
    </submittedName>
</protein>
<proteinExistence type="predicted"/>
<organism evidence="4 5">
    <name type="scientific">Thalassospira profundimaris</name>
    <dbReference type="NCBI Taxonomy" id="502049"/>
    <lineage>
        <taxon>Bacteria</taxon>
        <taxon>Pseudomonadati</taxon>
        <taxon>Pseudomonadota</taxon>
        <taxon>Alphaproteobacteria</taxon>
        <taxon>Rhodospirillales</taxon>
        <taxon>Thalassospiraceae</taxon>
        <taxon>Thalassospira</taxon>
    </lineage>
</organism>
<gene>
    <name evidence="4" type="ORF">TH25_19130</name>
</gene>
<dbReference type="EMBL" id="JPWH01000019">
    <property type="protein sequence ID" value="RCK44777.1"/>
    <property type="molecule type" value="Genomic_DNA"/>
</dbReference>
<keyword evidence="1" id="KW-0489">Methyltransferase</keyword>
<sequence>MLDIQQGGEIVTIGRPINYFGTKDRLAKRIISLVPPECDTWVDLFCGSAIVTLRKPRHKREVINDINGEIVNLFSVLRNTKQLTQLMKFVELTPYAQDELNRAQSSETPSDPVERAWHFLIVSWMGRAGSNAHRTGFRWSKGQTTAPELSWCKLPERLVSVANRLRGVCVRSVPALKLIDSYDVGNCILYVDPPYPGPVGRRYKHKMNDDEHKKLAERLAQCKARVILSMNPDTIYSEILKDWQVHRVNVTGGGTNTKQELILTNYTAPYPLATAPKAVKFDVQAMNCLFNESGHHECS</sequence>
<dbReference type="InterPro" id="IPR012327">
    <property type="entry name" value="MeTrfase_D12"/>
</dbReference>
<accession>A0A367WTR6</accession>
<evidence type="ECO:0000313" key="5">
    <source>
        <dbReference type="Proteomes" id="UP000252517"/>
    </source>
</evidence>
<dbReference type="SUPFAM" id="SSF53335">
    <property type="entry name" value="S-adenosyl-L-methionine-dependent methyltransferases"/>
    <property type="match status" value="1"/>
</dbReference>